<dbReference type="Proteomes" id="UP000645462">
    <property type="component" value="Unassembled WGS sequence"/>
</dbReference>
<name>A0ABQ1KY89_9RHOB</name>
<dbReference type="RefSeq" id="WP_188483208.1">
    <property type="nucleotide sequence ID" value="NZ_BMFC01000010.1"/>
</dbReference>
<reference evidence="2" key="1">
    <citation type="journal article" date="2019" name="Int. J. Syst. Evol. Microbiol.">
        <title>The Global Catalogue of Microorganisms (GCM) 10K type strain sequencing project: providing services to taxonomists for standard genome sequencing and annotation.</title>
        <authorList>
            <consortium name="The Broad Institute Genomics Platform"/>
            <consortium name="The Broad Institute Genome Sequencing Center for Infectious Disease"/>
            <person name="Wu L."/>
            <person name="Ma J."/>
        </authorList>
    </citation>
    <scope>NUCLEOTIDE SEQUENCE [LARGE SCALE GENOMIC DNA]</scope>
    <source>
        <strain evidence="2">CGMCC 1.12478</strain>
    </source>
</reference>
<protein>
    <submittedName>
        <fullName evidence="1">Methyl-accepting chemotaxis sensory transducer</fullName>
    </submittedName>
</protein>
<evidence type="ECO:0000313" key="2">
    <source>
        <dbReference type="Proteomes" id="UP000645462"/>
    </source>
</evidence>
<dbReference type="Gene3D" id="1.10.287.950">
    <property type="entry name" value="Methyl-accepting chemotaxis protein"/>
    <property type="match status" value="1"/>
</dbReference>
<gene>
    <name evidence="1" type="primary">tlpS</name>
    <name evidence="1" type="ORF">GCM10011363_33650</name>
</gene>
<keyword evidence="2" id="KW-1185">Reference proteome</keyword>
<accession>A0ABQ1KY89</accession>
<organism evidence="1 2">
    <name type="scientific">Marivita lacus</name>
    <dbReference type="NCBI Taxonomy" id="1323742"/>
    <lineage>
        <taxon>Bacteria</taxon>
        <taxon>Pseudomonadati</taxon>
        <taxon>Pseudomonadota</taxon>
        <taxon>Alphaproteobacteria</taxon>
        <taxon>Rhodobacterales</taxon>
        <taxon>Roseobacteraceae</taxon>
        <taxon>Marivita</taxon>
    </lineage>
</organism>
<evidence type="ECO:0000313" key="1">
    <source>
        <dbReference type="EMBL" id="GGC14383.1"/>
    </source>
</evidence>
<sequence>MKDMWSDPRLTPGGSATGIADSAARDRAVAELCRKTEDVFLEAGDHLVAISGALGQTQSVLALFDEMNAKGTLTELRQHSQWHDSEMRALSDEVFKALGILPALMERARGVDGQVRDLRDSLKMMNIVVLNARITVATTSVGHRDSRSNLTGFTEDATRLVAELGTILGGLDEAMQRIKAGSGDALDHARLLGDLLTSSLKGPVASLNTALGTFESHITKLGSASADIADRSKALMGASAIAVSGLQIGDTTRQRLEHVQVILEHIPGAPDEADALTALAARQMQDIAAAHVDAVEAVRDGSTALQDGILMLLRDHLMIFEQRNGSRRLKSGLEDIEDRIGQAVGIQGVLMEFARSLSREFDALTKVIAAGELFETHMRMIGINAVIACARLGRRGLALREIAGQLQQLARDVSDRLPVVKTELAEMTILASEAIGLLEAACQRANALPQGAVRHVSDGVREIGDAAYRSAEIVSAIRKTLDGSRGWLGPVTDHAHLIERTARHFAVDLQDDGFPEKTGGVAAEMFNTYTMERERLIHRKLLRASVEIPETAEPGPEDTQAQTDGEILDDIFF</sequence>
<proteinExistence type="predicted"/>
<comment type="caution">
    <text evidence="1">The sequence shown here is derived from an EMBL/GenBank/DDBJ whole genome shotgun (WGS) entry which is preliminary data.</text>
</comment>
<dbReference type="EMBL" id="BMFC01000010">
    <property type="protein sequence ID" value="GGC14383.1"/>
    <property type="molecule type" value="Genomic_DNA"/>
</dbReference>